<accession>A0A926D5X3</accession>
<evidence type="ECO:0000313" key="3">
    <source>
        <dbReference type="EMBL" id="MBC8532313.1"/>
    </source>
</evidence>
<dbReference type="GO" id="GO:0003677">
    <property type="term" value="F:DNA binding"/>
    <property type="evidence" value="ECO:0007669"/>
    <property type="project" value="InterPro"/>
</dbReference>
<evidence type="ECO:0000256" key="1">
    <source>
        <dbReference type="ARBA" id="ARBA00010657"/>
    </source>
</evidence>
<gene>
    <name evidence="3" type="ORF">H8696_10705</name>
</gene>
<proteinExistence type="inferred from homology"/>
<dbReference type="Proteomes" id="UP000623172">
    <property type="component" value="Unassembled WGS sequence"/>
</dbReference>
<dbReference type="EMBL" id="JACRSR010000006">
    <property type="protein sequence ID" value="MBC8532313.1"/>
    <property type="molecule type" value="Genomic_DNA"/>
</dbReference>
<dbReference type="CDD" id="cd17242">
    <property type="entry name" value="MobM_relaxase"/>
    <property type="match status" value="1"/>
</dbReference>
<sequence length="321" mass="37613">MPYAILRFQKRKAGSVASCERHNERKKEAYKSNPDIDTERSKDNYHLVAPPRYTYKKEINRMVREAGCKVRRDSVMLVETLITASPEFMNSLAPAEQKEYFTMALDFLAERVGKQNIISAVVHMDEKTPHMHLCFTPITPDNKLSAKAFLGNQKSLSQWQTDYHERMSSRWHELERGQSSMITKRKHLPTWLFKLGGRLDKQYEEIVNALSDINAFNAGKKRDKAVALLENWLPEVEKFSREISKQSAYIDSLKERIGQESDYAERMRDGKYAEELKVQKANQKIFELQRTNSQMERILKKIPPEVLEEIQKNNRKKSRER</sequence>
<dbReference type="AlphaFoldDB" id="A0A926D5X3"/>
<comment type="caution">
    <text evidence="3">The sequence shown here is derived from an EMBL/GenBank/DDBJ whole genome shotgun (WGS) entry which is preliminary data.</text>
</comment>
<comment type="similarity">
    <text evidence="1">Belongs to the plasmid mobilization pre family.</text>
</comment>
<dbReference type="InterPro" id="IPR001668">
    <property type="entry name" value="Mob_Pre"/>
</dbReference>
<evidence type="ECO:0000256" key="2">
    <source>
        <dbReference type="SAM" id="MobiDB-lite"/>
    </source>
</evidence>
<organism evidence="3 4">
    <name type="scientific">Gehongia tenuis</name>
    <dbReference type="NCBI Taxonomy" id="2763655"/>
    <lineage>
        <taxon>Bacteria</taxon>
        <taxon>Bacillati</taxon>
        <taxon>Bacillota</taxon>
        <taxon>Clostridia</taxon>
        <taxon>Christensenellales</taxon>
        <taxon>Christensenellaceae</taxon>
        <taxon>Gehongia</taxon>
    </lineage>
</organism>
<dbReference type="RefSeq" id="WP_249317431.1">
    <property type="nucleotide sequence ID" value="NZ_JACRSR010000006.1"/>
</dbReference>
<dbReference type="NCBIfam" id="NF041497">
    <property type="entry name" value="MobV"/>
    <property type="match status" value="1"/>
</dbReference>
<evidence type="ECO:0000313" key="4">
    <source>
        <dbReference type="Proteomes" id="UP000623172"/>
    </source>
</evidence>
<keyword evidence="4" id="KW-1185">Reference proteome</keyword>
<name>A0A926D5X3_9FIRM</name>
<dbReference type="Gene3D" id="3.30.930.30">
    <property type="match status" value="1"/>
</dbReference>
<dbReference type="GO" id="GO:0006310">
    <property type="term" value="P:DNA recombination"/>
    <property type="evidence" value="ECO:0007669"/>
    <property type="project" value="InterPro"/>
</dbReference>
<feature type="region of interest" description="Disordered" evidence="2">
    <location>
        <begin position="17"/>
        <end position="41"/>
    </location>
</feature>
<feature type="compositionally biased region" description="Basic and acidic residues" evidence="2">
    <location>
        <begin position="19"/>
        <end position="30"/>
    </location>
</feature>
<reference evidence="3" key="1">
    <citation type="submission" date="2020-08" db="EMBL/GenBank/DDBJ databases">
        <title>Genome public.</title>
        <authorList>
            <person name="Liu C."/>
            <person name="Sun Q."/>
        </authorList>
    </citation>
    <scope>NUCLEOTIDE SEQUENCE</scope>
    <source>
        <strain evidence="3">NSJ-53</strain>
    </source>
</reference>
<protein>
    <submittedName>
        <fullName evidence="3">Plasmid recombination protein</fullName>
    </submittedName>
</protein>
<dbReference type="Pfam" id="PF01076">
    <property type="entry name" value="Mob_Pre"/>
    <property type="match status" value="1"/>
</dbReference>